<reference evidence="1 2" key="1">
    <citation type="submission" date="2021-08" db="EMBL/GenBank/DDBJ databases">
        <authorList>
            <person name="Tuo L."/>
        </authorList>
    </citation>
    <scope>NUCLEOTIDE SEQUENCE [LARGE SCALE GENOMIC DNA]</scope>
    <source>
        <strain evidence="1 2">JCM 31229</strain>
    </source>
</reference>
<dbReference type="RefSeq" id="WP_222989610.1">
    <property type="nucleotide sequence ID" value="NZ_JAINVV010000004.1"/>
</dbReference>
<organism evidence="1 2">
    <name type="scientific">Sphingomonas colocasiae</name>
    <dbReference type="NCBI Taxonomy" id="1848973"/>
    <lineage>
        <taxon>Bacteria</taxon>
        <taxon>Pseudomonadati</taxon>
        <taxon>Pseudomonadota</taxon>
        <taxon>Alphaproteobacteria</taxon>
        <taxon>Sphingomonadales</taxon>
        <taxon>Sphingomonadaceae</taxon>
        <taxon>Sphingomonas</taxon>
    </lineage>
</organism>
<name>A0ABS7PMJ4_9SPHN</name>
<accession>A0ABS7PMJ4</accession>
<evidence type="ECO:0000313" key="2">
    <source>
        <dbReference type="Proteomes" id="UP000706039"/>
    </source>
</evidence>
<dbReference type="Proteomes" id="UP000706039">
    <property type="component" value="Unassembled WGS sequence"/>
</dbReference>
<proteinExistence type="predicted"/>
<dbReference type="EMBL" id="JAINVV010000004">
    <property type="protein sequence ID" value="MBY8822536.1"/>
    <property type="molecule type" value="Genomic_DNA"/>
</dbReference>
<comment type="caution">
    <text evidence="1">The sequence shown here is derived from an EMBL/GenBank/DDBJ whole genome shotgun (WGS) entry which is preliminary data.</text>
</comment>
<evidence type="ECO:0000313" key="1">
    <source>
        <dbReference type="EMBL" id="MBY8822536.1"/>
    </source>
</evidence>
<keyword evidence="2" id="KW-1185">Reference proteome</keyword>
<protein>
    <submittedName>
        <fullName evidence="1">Uncharacterized protein</fullName>
    </submittedName>
</protein>
<gene>
    <name evidence="1" type="ORF">K7G82_09545</name>
</gene>
<sequence length="99" mass="10703">MMALRQREAFRLGDERGTAITLDLVQPVSARSVSRSDHACNDLLLAGLWFAAISAPADDFIEPQIALDVVIASVLRKPGSTRAFARACFSARRSSDAGR</sequence>